<sequence length="241" mass="24643">MKPLKSPDRPDVRRTIGAECVANGAGGLSRRAALALGVGSLASVIGTGASAAEPVRLVALGDSLTAGYGLGPGEGFVPRLQKALRDGGLAVTVANAGVSGDTASGGADRLDWSTPEDTDGVIVALGANDMLRGVDPDVTRAALTRILDRLKARTIPAMLIGMRAAPNLGAAYVSAFDSIYADLAQARGLVLYPFFLDGVVGDASLNLADGLHPNPRGVDVMVRGALPYVRRFVESLPAGRS</sequence>
<comment type="caution">
    <text evidence="2">The sequence shown here is derived from an EMBL/GenBank/DDBJ whole genome shotgun (WGS) entry which is preliminary data.</text>
</comment>
<dbReference type="Pfam" id="PF13472">
    <property type="entry name" value="Lipase_GDSL_2"/>
    <property type="match status" value="1"/>
</dbReference>
<dbReference type="SUPFAM" id="SSF52266">
    <property type="entry name" value="SGNH hydrolase"/>
    <property type="match status" value="1"/>
</dbReference>
<evidence type="ECO:0000313" key="2">
    <source>
        <dbReference type="EMBL" id="GLK77694.1"/>
    </source>
</evidence>
<protein>
    <submittedName>
        <fullName evidence="2">Arylesterase</fullName>
    </submittedName>
</protein>
<dbReference type="InterPro" id="IPR051532">
    <property type="entry name" value="Ester_Hydrolysis_Enzymes"/>
</dbReference>
<proteinExistence type="predicted"/>
<dbReference type="Gene3D" id="3.40.50.1110">
    <property type="entry name" value="SGNH hydrolase"/>
    <property type="match status" value="1"/>
</dbReference>
<dbReference type="InterPro" id="IPR036514">
    <property type="entry name" value="SGNH_hydro_sf"/>
</dbReference>
<dbReference type="EMBL" id="BSFK01000016">
    <property type="protein sequence ID" value="GLK77694.1"/>
    <property type="molecule type" value="Genomic_DNA"/>
</dbReference>
<dbReference type="GO" id="GO:0006629">
    <property type="term" value="P:lipid metabolic process"/>
    <property type="evidence" value="ECO:0007669"/>
    <property type="project" value="InterPro"/>
</dbReference>
<dbReference type="InterPro" id="IPR008265">
    <property type="entry name" value="Lipase_GDSL_AS"/>
</dbReference>
<dbReference type="Proteomes" id="UP001143364">
    <property type="component" value="Unassembled WGS sequence"/>
</dbReference>
<dbReference type="CDD" id="cd01822">
    <property type="entry name" value="Lysophospholipase_L1_like"/>
    <property type="match status" value="1"/>
</dbReference>
<organism evidence="2 3">
    <name type="scientific">Methylopila jiangsuensis</name>
    <dbReference type="NCBI Taxonomy" id="586230"/>
    <lineage>
        <taxon>Bacteria</taxon>
        <taxon>Pseudomonadati</taxon>
        <taxon>Pseudomonadota</taxon>
        <taxon>Alphaproteobacteria</taxon>
        <taxon>Hyphomicrobiales</taxon>
        <taxon>Methylopilaceae</taxon>
        <taxon>Methylopila</taxon>
    </lineage>
</organism>
<dbReference type="GO" id="GO:0004622">
    <property type="term" value="F:phosphatidylcholine lysophospholipase activity"/>
    <property type="evidence" value="ECO:0007669"/>
    <property type="project" value="TreeGrafter"/>
</dbReference>
<reference evidence="2" key="1">
    <citation type="journal article" date="2014" name="Int. J. Syst. Evol. Microbiol.">
        <title>Complete genome sequence of Corynebacterium casei LMG S-19264T (=DSM 44701T), isolated from a smear-ripened cheese.</title>
        <authorList>
            <consortium name="US DOE Joint Genome Institute (JGI-PGF)"/>
            <person name="Walter F."/>
            <person name="Albersmeier A."/>
            <person name="Kalinowski J."/>
            <person name="Ruckert C."/>
        </authorList>
    </citation>
    <scope>NUCLEOTIDE SEQUENCE</scope>
    <source>
        <strain evidence="2">VKM B-2555</strain>
    </source>
</reference>
<dbReference type="PROSITE" id="PS01098">
    <property type="entry name" value="LIPASE_GDSL_SER"/>
    <property type="match status" value="1"/>
</dbReference>
<name>A0A9W6N436_9HYPH</name>
<accession>A0A9W6N436</accession>
<evidence type="ECO:0000313" key="3">
    <source>
        <dbReference type="Proteomes" id="UP001143364"/>
    </source>
</evidence>
<dbReference type="InterPro" id="IPR013830">
    <property type="entry name" value="SGNH_hydro"/>
</dbReference>
<dbReference type="PANTHER" id="PTHR30383">
    <property type="entry name" value="THIOESTERASE 1/PROTEASE 1/LYSOPHOSPHOLIPASE L1"/>
    <property type="match status" value="1"/>
</dbReference>
<gene>
    <name evidence="2" type="ORF">GCM10008171_29480</name>
</gene>
<dbReference type="PANTHER" id="PTHR30383:SF24">
    <property type="entry name" value="THIOESTERASE 1_PROTEASE 1_LYSOPHOSPHOLIPASE L1"/>
    <property type="match status" value="1"/>
</dbReference>
<keyword evidence="3" id="KW-1185">Reference proteome</keyword>
<evidence type="ECO:0000259" key="1">
    <source>
        <dbReference type="Pfam" id="PF13472"/>
    </source>
</evidence>
<feature type="domain" description="SGNH hydrolase-type esterase" evidence="1">
    <location>
        <begin position="59"/>
        <end position="218"/>
    </location>
</feature>
<dbReference type="RefSeq" id="WP_271205530.1">
    <property type="nucleotide sequence ID" value="NZ_BSFK01000016.1"/>
</dbReference>
<reference evidence="2" key="2">
    <citation type="submission" date="2023-01" db="EMBL/GenBank/DDBJ databases">
        <authorList>
            <person name="Sun Q."/>
            <person name="Evtushenko L."/>
        </authorList>
    </citation>
    <scope>NUCLEOTIDE SEQUENCE</scope>
    <source>
        <strain evidence="2">VKM B-2555</strain>
    </source>
</reference>
<dbReference type="AlphaFoldDB" id="A0A9W6N436"/>